<keyword evidence="2" id="KW-1185">Reference proteome</keyword>
<accession>A0AAD8Q558</accession>
<proteinExistence type="predicted"/>
<sequence length="79" mass="8669">MAKQETKEAPKLPVKVDFALPPLYQGNGSYTENPKGVRDVQFAMPGSRTKPVEVLHVDSTAVPQPFVDPAVFKKWSGKS</sequence>
<evidence type="ECO:0000313" key="1">
    <source>
        <dbReference type="EMBL" id="KAK1595825.1"/>
    </source>
</evidence>
<dbReference type="EMBL" id="JAHLJV010000014">
    <property type="protein sequence ID" value="KAK1595825.1"/>
    <property type="molecule type" value="Genomic_DNA"/>
</dbReference>
<dbReference type="RefSeq" id="XP_060416802.1">
    <property type="nucleotide sequence ID" value="XM_060563435.1"/>
</dbReference>
<dbReference type="GeneID" id="85447675"/>
<protein>
    <submittedName>
        <fullName evidence="1">Uncharacterized protein</fullName>
    </submittedName>
</protein>
<gene>
    <name evidence="1" type="ORF">LY79DRAFT_667787</name>
</gene>
<name>A0AAD8Q558_9PEZI</name>
<dbReference type="Proteomes" id="UP001230504">
    <property type="component" value="Unassembled WGS sequence"/>
</dbReference>
<comment type="caution">
    <text evidence="1">The sequence shown here is derived from an EMBL/GenBank/DDBJ whole genome shotgun (WGS) entry which is preliminary data.</text>
</comment>
<evidence type="ECO:0000313" key="2">
    <source>
        <dbReference type="Proteomes" id="UP001230504"/>
    </source>
</evidence>
<reference evidence="1" key="1">
    <citation type="submission" date="2021-06" db="EMBL/GenBank/DDBJ databases">
        <title>Comparative genomics, transcriptomics and evolutionary studies reveal genomic signatures of adaptation to plant cell wall in hemibiotrophic fungi.</title>
        <authorList>
            <consortium name="DOE Joint Genome Institute"/>
            <person name="Baroncelli R."/>
            <person name="Diaz J.F."/>
            <person name="Benocci T."/>
            <person name="Peng M."/>
            <person name="Battaglia E."/>
            <person name="Haridas S."/>
            <person name="Andreopoulos W."/>
            <person name="Labutti K."/>
            <person name="Pangilinan J."/>
            <person name="Floch G.L."/>
            <person name="Makela M.R."/>
            <person name="Henrissat B."/>
            <person name="Grigoriev I.V."/>
            <person name="Crouch J.A."/>
            <person name="De Vries R.P."/>
            <person name="Sukno S.A."/>
            <person name="Thon M.R."/>
        </authorList>
    </citation>
    <scope>NUCLEOTIDE SEQUENCE</scope>
    <source>
        <strain evidence="1">CBS 125086</strain>
    </source>
</reference>
<dbReference type="AlphaFoldDB" id="A0AAD8Q558"/>
<organism evidence="1 2">
    <name type="scientific">Colletotrichum navitas</name>
    <dbReference type="NCBI Taxonomy" id="681940"/>
    <lineage>
        <taxon>Eukaryota</taxon>
        <taxon>Fungi</taxon>
        <taxon>Dikarya</taxon>
        <taxon>Ascomycota</taxon>
        <taxon>Pezizomycotina</taxon>
        <taxon>Sordariomycetes</taxon>
        <taxon>Hypocreomycetidae</taxon>
        <taxon>Glomerellales</taxon>
        <taxon>Glomerellaceae</taxon>
        <taxon>Colletotrichum</taxon>
        <taxon>Colletotrichum graminicola species complex</taxon>
    </lineage>
</organism>